<reference evidence="2 3" key="1">
    <citation type="submission" date="2020-06" db="EMBL/GenBank/DDBJ databases">
        <title>Transcriptomic and genomic resources for Thalictrum thalictroides and T. hernandezii: Facilitating candidate gene discovery in an emerging model plant lineage.</title>
        <authorList>
            <person name="Arias T."/>
            <person name="Riano-Pachon D.M."/>
            <person name="Di Stilio V.S."/>
        </authorList>
    </citation>
    <scope>NUCLEOTIDE SEQUENCE [LARGE SCALE GENOMIC DNA]</scope>
    <source>
        <strain evidence="3">cv. WT478/WT964</strain>
        <tissue evidence="2">Leaves</tissue>
    </source>
</reference>
<gene>
    <name evidence="2" type="ORF">FRX31_027003</name>
</gene>
<protein>
    <submittedName>
        <fullName evidence="2">Uncharacterized protein</fullName>
    </submittedName>
</protein>
<evidence type="ECO:0000256" key="1">
    <source>
        <dbReference type="SAM" id="MobiDB-lite"/>
    </source>
</evidence>
<keyword evidence="3" id="KW-1185">Reference proteome</keyword>
<accession>A0A7J6VEV5</accession>
<proteinExistence type="predicted"/>
<evidence type="ECO:0000313" key="3">
    <source>
        <dbReference type="Proteomes" id="UP000554482"/>
    </source>
</evidence>
<dbReference type="Proteomes" id="UP000554482">
    <property type="component" value="Unassembled WGS sequence"/>
</dbReference>
<dbReference type="EMBL" id="JABWDY010033464">
    <property type="protein sequence ID" value="KAF5183413.1"/>
    <property type="molecule type" value="Genomic_DNA"/>
</dbReference>
<feature type="region of interest" description="Disordered" evidence="1">
    <location>
        <begin position="24"/>
        <end position="43"/>
    </location>
</feature>
<sequence>MSMQLFYAMYRCNSLFSALKCASASKKGRERPRREEKGLASGQQDKGEYLIASSFRVVIQDSREAIPLIDLIPVWIKFSLRECFNPYTSGRKSTS</sequence>
<evidence type="ECO:0000313" key="2">
    <source>
        <dbReference type="EMBL" id="KAF5183413.1"/>
    </source>
</evidence>
<name>A0A7J6VEV5_THATH</name>
<dbReference type="AlphaFoldDB" id="A0A7J6VEV5"/>
<organism evidence="2 3">
    <name type="scientific">Thalictrum thalictroides</name>
    <name type="common">Rue-anemone</name>
    <name type="synonym">Anemone thalictroides</name>
    <dbReference type="NCBI Taxonomy" id="46969"/>
    <lineage>
        <taxon>Eukaryota</taxon>
        <taxon>Viridiplantae</taxon>
        <taxon>Streptophyta</taxon>
        <taxon>Embryophyta</taxon>
        <taxon>Tracheophyta</taxon>
        <taxon>Spermatophyta</taxon>
        <taxon>Magnoliopsida</taxon>
        <taxon>Ranunculales</taxon>
        <taxon>Ranunculaceae</taxon>
        <taxon>Thalictroideae</taxon>
        <taxon>Thalictrum</taxon>
    </lineage>
</organism>
<comment type="caution">
    <text evidence="2">The sequence shown here is derived from an EMBL/GenBank/DDBJ whole genome shotgun (WGS) entry which is preliminary data.</text>
</comment>